<reference evidence="2" key="1">
    <citation type="submission" date="2019-02" db="EMBL/GenBank/DDBJ databases">
        <authorList>
            <person name="Gruber-Vodicka R. H."/>
            <person name="Seah K. B. B."/>
        </authorList>
    </citation>
    <scope>NUCLEOTIDE SEQUENCE</scope>
    <source>
        <strain evidence="2">BECK_BZ198</strain>
        <strain evidence="1">BECK_BZ199</strain>
    </source>
</reference>
<sequence>MEEGKSSMGNLYDLTKRILSYRRGIIGKNNDPGHECESGIRILLPCIDRHYYINLRTELDPGSETGIKRDMWMYFPYSHSNGGSLWPDIDKLKARLNELKQSGKKLPDKLDELRKCNNLEEFNKKIETGREYGFPYSKTGLIFKVISENNELSFEPERFKEFHREDGSENSISKKLASLFGPDEPPLKEEEYPSIPWHIEKHLIYEDLSEALAKGKIWIFYPISFRGILVSVLAARVPKKELDTVTDMLPIVSDAISVKLLSRYEGFEKNSPLFGIKDTRSVLTLLSTLAAQCRLNEVAREGNRIRFFSSEPITNGGKISDVKVYDFQINASLNRVEFAFPPDALGEKAWKERAEYFETLWGFAAPLLDRFSGTYRSNLALVRAALMSRNFSHNIGSHVLGSPELFFPLGKKPEGISSEAIRYTGTESGKTEGNLHILHQYLQNRLDYIARALNPSLERPEPLFFVNEVLNTFFRQGVLLENLLKDQGFSSANKKICFYVRVRTGTKEKEKWAVYELLEWNGSRSELSRFQLVKGQKPRDALIGVAGGTTGAQALYSFLENIMRNAAKYGANRDKSKFLGISLDLRNAKICETVHHEHYFVLEVSENLSDTNGLDVGDNGGKTVVETIRDCLDTDLITDTSGTIGKGQGIQEMKASAEFLSEAHVFLSDWKGCSCKGCEECCESDKKNKYKDCEEKRDACDAGRYCEYIHKGCEGDRKREHGVNGPQPLRCYVTKRKGSIKTDPDANQRNFLVYQLLIPKARLVGVVDTYPPNPNQNPNKPKAYAGTDAVFAHASVEDLAETGAAFGVVLDSDGADIAEFVGEICARHNALPFRLIVLTNSPQRTDVWKRDPIVWQMLNGYETGNDNQGKGDTRKPFSPADHLPARRLRFIESPALHGIFASGKCDPDLSFLSATGWNAALLMLYHRWLVAFKGVPASEDSEDKAWKLVIGFERSREQIASRWETPLESFDAQVQRSLFEKDRMDAPVALEVHLQGRTQTEGRWEEWANPLSSKNAGEFTPGSLEKSDIVFSEGQSYVVFDNHGKAIPGVSERALDSGIRCIHEFSGANNIALFQSLESPPQEPFSFAWFIYSVLESALVNVAIIDERVAGAAADSKVLKNLNRAGVFPVFSLRERDGGDVADGNDMSDGSARFWLNDPSLESKLCAGPAPIQEKRRKELETEGVELSVPSVALACQSTGAQRKVCSPTEEVDANNLVHTLDAVIIHEGVVDVVLGNPFWEKEGAENNLFALAPRIIRTSGRGSQPRHISPSLPFMEFSELSENTYLALNKLKLGKGVLGVFGPKAQNKK</sequence>
<protein>
    <submittedName>
        <fullName evidence="2">Uncharacterized protein</fullName>
    </submittedName>
</protein>
<name>A0A451B9G4_9GAMM</name>
<gene>
    <name evidence="2" type="ORF">BECKMB1821H_GA0114242_101238</name>
    <name evidence="1" type="ORF">BECKMB1821I_GA0114274_100215</name>
</gene>
<dbReference type="EMBL" id="CAADGH010000012">
    <property type="protein sequence ID" value="VFK74929.1"/>
    <property type="molecule type" value="Genomic_DNA"/>
</dbReference>
<evidence type="ECO:0000313" key="1">
    <source>
        <dbReference type="EMBL" id="VFK27034.1"/>
    </source>
</evidence>
<accession>A0A451B9G4</accession>
<evidence type="ECO:0000313" key="2">
    <source>
        <dbReference type="EMBL" id="VFK74929.1"/>
    </source>
</evidence>
<organism evidence="2">
    <name type="scientific">Candidatus Kentrum sp. MB</name>
    <dbReference type="NCBI Taxonomy" id="2138164"/>
    <lineage>
        <taxon>Bacteria</taxon>
        <taxon>Pseudomonadati</taxon>
        <taxon>Pseudomonadota</taxon>
        <taxon>Gammaproteobacteria</taxon>
        <taxon>Candidatus Kentrum</taxon>
    </lineage>
</organism>
<proteinExistence type="predicted"/>
<dbReference type="EMBL" id="CAADFQ010000002">
    <property type="protein sequence ID" value="VFK27034.1"/>
    <property type="molecule type" value="Genomic_DNA"/>
</dbReference>